<dbReference type="HOGENOM" id="CLU_000604_1_23_11"/>
<dbReference type="Pfam" id="PF08352">
    <property type="entry name" value="oligo_HPY"/>
    <property type="match status" value="1"/>
</dbReference>
<dbReference type="SMART" id="SM00382">
    <property type="entry name" value="AAA"/>
    <property type="match status" value="1"/>
</dbReference>
<name>C7M245_ACIFD</name>
<accession>C7M245</accession>
<keyword evidence="7" id="KW-0472">Membrane</keyword>
<dbReference type="InterPro" id="IPR050388">
    <property type="entry name" value="ABC_Ni/Peptide_Import"/>
</dbReference>
<evidence type="ECO:0000256" key="4">
    <source>
        <dbReference type="ARBA" id="ARBA00022475"/>
    </source>
</evidence>
<evidence type="ECO:0000313" key="10">
    <source>
        <dbReference type="Proteomes" id="UP000000771"/>
    </source>
</evidence>
<dbReference type="NCBIfam" id="TIGR01727">
    <property type="entry name" value="oligo_HPY"/>
    <property type="match status" value="1"/>
</dbReference>
<feature type="domain" description="ABC transporter" evidence="8">
    <location>
        <begin position="4"/>
        <end position="252"/>
    </location>
</feature>
<keyword evidence="6" id="KW-0067">ATP-binding</keyword>
<evidence type="ECO:0000313" key="9">
    <source>
        <dbReference type="EMBL" id="ACU53143.1"/>
    </source>
</evidence>
<keyword evidence="5" id="KW-0547">Nucleotide-binding</keyword>
<proteinExistence type="inferred from homology"/>
<comment type="subcellular location">
    <subcellularLocation>
        <location evidence="1">Cell membrane</location>
        <topology evidence="1">Peripheral membrane protein</topology>
    </subcellularLocation>
</comment>
<dbReference type="InterPro" id="IPR003439">
    <property type="entry name" value="ABC_transporter-like_ATP-bd"/>
</dbReference>
<evidence type="ECO:0000256" key="6">
    <source>
        <dbReference type="ARBA" id="ARBA00022840"/>
    </source>
</evidence>
<gene>
    <name evidence="9" type="ordered locus">Afer_0174</name>
</gene>
<dbReference type="InterPro" id="IPR017871">
    <property type="entry name" value="ABC_transporter-like_CS"/>
</dbReference>
<dbReference type="Gene3D" id="3.40.50.300">
    <property type="entry name" value="P-loop containing nucleotide triphosphate hydrolases"/>
    <property type="match status" value="1"/>
</dbReference>
<dbReference type="FunFam" id="3.40.50.300:FF:000016">
    <property type="entry name" value="Oligopeptide ABC transporter ATP-binding component"/>
    <property type="match status" value="1"/>
</dbReference>
<dbReference type="EMBL" id="CP001631">
    <property type="protein sequence ID" value="ACU53143.1"/>
    <property type="molecule type" value="Genomic_DNA"/>
</dbReference>
<dbReference type="OrthoDB" id="5357528at2"/>
<dbReference type="PROSITE" id="PS50893">
    <property type="entry name" value="ABC_TRANSPORTER_2"/>
    <property type="match status" value="1"/>
</dbReference>
<dbReference type="GO" id="GO:0005524">
    <property type="term" value="F:ATP binding"/>
    <property type="evidence" value="ECO:0007669"/>
    <property type="project" value="UniProtKB-KW"/>
</dbReference>
<dbReference type="InterPro" id="IPR027417">
    <property type="entry name" value="P-loop_NTPase"/>
</dbReference>
<dbReference type="SUPFAM" id="SSF52540">
    <property type="entry name" value="P-loop containing nucleoside triphosphate hydrolases"/>
    <property type="match status" value="1"/>
</dbReference>
<keyword evidence="10" id="KW-1185">Reference proteome</keyword>
<sequence length="323" mass="34383">MSLLEVRDLVVDYRMGTTVVHALRGVSLEVDEGQFIGVVGESGCGKSTLGTAVVGVLGPPGFIVGGSIRFRGVELVGLDAAQRRALRHRGLALVPQAGMNALNPVRSIEGHFRDVLAGTGVRHRAEVRARAVSLLEQVALAPSVLRSYPHELSGGMRQRVALALALALEPQLVVFDEPTTALDVLVQRSVVDTIRSLQQARGFAAIFISHDIGLVASLASRVDVMYAGEVVEAGPTERVVARPLHRYTEALLGCYADPRAEEVTVRGIPGSPPNLVAQIEGCAFAPRCGVASDECRCPLPTVTLDDQWARCVHPAVAVEGRSR</sequence>
<dbReference type="Pfam" id="PF00005">
    <property type="entry name" value="ABC_tran"/>
    <property type="match status" value="1"/>
</dbReference>
<reference evidence="9 10" key="1">
    <citation type="journal article" date="2009" name="Stand. Genomic Sci.">
        <title>Complete genome sequence of Acidimicrobium ferrooxidans type strain (ICP).</title>
        <authorList>
            <person name="Clum A."/>
            <person name="Nolan M."/>
            <person name="Lang E."/>
            <person name="Glavina Del Rio T."/>
            <person name="Tice H."/>
            <person name="Copeland A."/>
            <person name="Cheng J.F."/>
            <person name="Lucas S."/>
            <person name="Chen F."/>
            <person name="Bruce D."/>
            <person name="Goodwin L."/>
            <person name="Pitluck S."/>
            <person name="Ivanova N."/>
            <person name="Mavrommatis K."/>
            <person name="Mikhailova N."/>
            <person name="Pati A."/>
            <person name="Chen A."/>
            <person name="Palaniappan K."/>
            <person name="Goker M."/>
            <person name="Spring S."/>
            <person name="Land M."/>
            <person name="Hauser L."/>
            <person name="Chang Y.J."/>
            <person name="Jeffries C.C."/>
            <person name="Chain P."/>
            <person name="Bristow J."/>
            <person name="Eisen J.A."/>
            <person name="Markowitz V."/>
            <person name="Hugenholtz P."/>
            <person name="Kyrpides N.C."/>
            <person name="Klenk H.P."/>
            <person name="Lapidus A."/>
        </authorList>
    </citation>
    <scope>NUCLEOTIDE SEQUENCE [LARGE SCALE GENOMIC DNA]</scope>
    <source>
        <strain evidence="10">DSM 10331 / JCM 15462 / NBRC 103882 / ICP</strain>
    </source>
</reference>
<dbReference type="PROSITE" id="PS00211">
    <property type="entry name" value="ABC_TRANSPORTER_1"/>
    <property type="match status" value="1"/>
</dbReference>
<evidence type="ECO:0000259" key="8">
    <source>
        <dbReference type="PROSITE" id="PS50893"/>
    </source>
</evidence>
<dbReference type="InterPro" id="IPR003593">
    <property type="entry name" value="AAA+_ATPase"/>
</dbReference>
<organism evidence="9 10">
    <name type="scientific">Acidimicrobium ferrooxidans (strain DSM 10331 / JCM 15462 / NBRC 103882 / ICP)</name>
    <dbReference type="NCBI Taxonomy" id="525909"/>
    <lineage>
        <taxon>Bacteria</taxon>
        <taxon>Bacillati</taxon>
        <taxon>Actinomycetota</taxon>
        <taxon>Acidimicrobiia</taxon>
        <taxon>Acidimicrobiales</taxon>
        <taxon>Acidimicrobiaceae</taxon>
        <taxon>Acidimicrobium</taxon>
    </lineage>
</organism>
<dbReference type="eggNOG" id="COG0444">
    <property type="taxonomic scope" value="Bacteria"/>
</dbReference>
<dbReference type="Proteomes" id="UP000000771">
    <property type="component" value="Chromosome"/>
</dbReference>
<dbReference type="PANTHER" id="PTHR43297:SF2">
    <property type="entry name" value="DIPEPTIDE TRANSPORT ATP-BINDING PROTEIN DPPD"/>
    <property type="match status" value="1"/>
</dbReference>
<comment type="similarity">
    <text evidence="2">Belongs to the ABC transporter superfamily.</text>
</comment>
<evidence type="ECO:0000256" key="3">
    <source>
        <dbReference type="ARBA" id="ARBA00022448"/>
    </source>
</evidence>
<evidence type="ECO:0000256" key="5">
    <source>
        <dbReference type="ARBA" id="ARBA00022741"/>
    </source>
</evidence>
<dbReference type="AlphaFoldDB" id="C7M245"/>
<evidence type="ECO:0000256" key="7">
    <source>
        <dbReference type="ARBA" id="ARBA00023136"/>
    </source>
</evidence>
<keyword evidence="3" id="KW-0813">Transport</keyword>
<protein>
    <submittedName>
        <fullName evidence="9">Oligopeptide/dipeptide ABC transporter, ATPase subunit</fullName>
    </submittedName>
</protein>
<dbReference type="STRING" id="525909.Afer_0174"/>
<keyword evidence="4" id="KW-1003">Cell membrane</keyword>
<dbReference type="CDD" id="cd03257">
    <property type="entry name" value="ABC_NikE_OppD_transporters"/>
    <property type="match status" value="1"/>
</dbReference>
<dbReference type="PANTHER" id="PTHR43297">
    <property type="entry name" value="OLIGOPEPTIDE TRANSPORT ATP-BINDING PROTEIN APPD"/>
    <property type="match status" value="1"/>
</dbReference>
<evidence type="ECO:0000256" key="1">
    <source>
        <dbReference type="ARBA" id="ARBA00004202"/>
    </source>
</evidence>
<dbReference type="GO" id="GO:0015833">
    <property type="term" value="P:peptide transport"/>
    <property type="evidence" value="ECO:0007669"/>
    <property type="project" value="InterPro"/>
</dbReference>
<dbReference type="GO" id="GO:0016887">
    <property type="term" value="F:ATP hydrolysis activity"/>
    <property type="evidence" value="ECO:0007669"/>
    <property type="project" value="InterPro"/>
</dbReference>
<evidence type="ECO:0000256" key="2">
    <source>
        <dbReference type="ARBA" id="ARBA00005417"/>
    </source>
</evidence>
<dbReference type="GO" id="GO:0005886">
    <property type="term" value="C:plasma membrane"/>
    <property type="evidence" value="ECO:0007669"/>
    <property type="project" value="UniProtKB-SubCell"/>
</dbReference>
<dbReference type="InterPro" id="IPR013563">
    <property type="entry name" value="Oligopep_ABC_C"/>
</dbReference>
<dbReference type="RefSeq" id="WP_015797648.1">
    <property type="nucleotide sequence ID" value="NC_013124.1"/>
</dbReference>
<dbReference type="KEGG" id="afo:Afer_0174"/>